<feature type="transmembrane region" description="Helical" evidence="5">
    <location>
        <begin position="12"/>
        <end position="37"/>
    </location>
</feature>
<feature type="transmembrane region" description="Helical" evidence="5">
    <location>
        <begin position="356"/>
        <end position="373"/>
    </location>
</feature>
<name>A0ABP8ESL5_9MICO</name>
<dbReference type="RefSeq" id="WP_345038740.1">
    <property type="nucleotide sequence ID" value="NZ_BAABBA010000004.1"/>
</dbReference>
<dbReference type="Gene3D" id="1.20.1250.20">
    <property type="entry name" value="MFS general substrate transporter like domains"/>
    <property type="match status" value="2"/>
</dbReference>
<proteinExistence type="predicted"/>
<dbReference type="SUPFAM" id="SSF103473">
    <property type="entry name" value="MFS general substrate transporter"/>
    <property type="match status" value="1"/>
</dbReference>
<feature type="transmembrane region" description="Helical" evidence="5">
    <location>
        <begin position="293"/>
        <end position="316"/>
    </location>
</feature>
<evidence type="ECO:0000256" key="2">
    <source>
        <dbReference type="ARBA" id="ARBA00022692"/>
    </source>
</evidence>
<evidence type="ECO:0000313" key="7">
    <source>
        <dbReference type="EMBL" id="GAA4286822.1"/>
    </source>
</evidence>
<evidence type="ECO:0000256" key="3">
    <source>
        <dbReference type="ARBA" id="ARBA00022989"/>
    </source>
</evidence>
<feature type="transmembrane region" description="Helical" evidence="5">
    <location>
        <begin position="102"/>
        <end position="123"/>
    </location>
</feature>
<accession>A0ABP8ESL5</accession>
<dbReference type="Pfam" id="PF07690">
    <property type="entry name" value="MFS_1"/>
    <property type="match status" value="1"/>
</dbReference>
<dbReference type="InterPro" id="IPR052714">
    <property type="entry name" value="MFS_Exporter"/>
</dbReference>
<feature type="transmembrane region" description="Helical" evidence="5">
    <location>
        <begin position="262"/>
        <end position="281"/>
    </location>
</feature>
<dbReference type="PANTHER" id="PTHR23531">
    <property type="entry name" value="QUINOLENE RESISTANCE PROTEIN NORA"/>
    <property type="match status" value="1"/>
</dbReference>
<evidence type="ECO:0000256" key="5">
    <source>
        <dbReference type="SAM" id="Phobius"/>
    </source>
</evidence>
<protein>
    <submittedName>
        <fullName evidence="7">MFS transporter</fullName>
    </submittedName>
</protein>
<evidence type="ECO:0000256" key="4">
    <source>
        <dbReference type="ARBA" id="ARBA00023136"/>
    </source>
</evidence>
<dbReference type="EMBL" id="BAABBA010000004">
    <property type="protein sequence ID" value="GAA4286822.1"/>
    <property type="molecule type" value="Genomic_DNA"/>
</dbReference>
<dbReference type="PANTHER" id="PTHR23531:SF1">
    <property type="entry name" value="QUINOLENE RESISTANCE PROTEIN NORA"/>
    <property type="match status" value="1"/>
</dbReference>
<evidence type="ECO:0000313" key="8">
    <source>
        <dbReference type="Proteomes" id="UP001499841"/>
    </source>
</evidence>
<dbReference type="InterPro" id="IPR020846">
    <property type="entry name" value="MFS_dom"/>
</dbReference>
<dbReference type="PROSITE" id="PS50850">
    <property type="entry name" value="MFS"/>
    <property type="match status" value="1"/>
</dbReference>
<feature type="transmembrane region" description="Helical" evidence="5">
    <location>
        <begin position="229"/>
        <end position="250"/>
    </location>
</feature>
<evidence type="ECO:0000256" key="1">
    <source>
        <dbReference type="ARBA" id="ARBA00004651"/>
    </source>
</evidence>
<dbReference type="Proteomes" id="UP001499841">
    <property type="component" value="Unassembled WGS sequence"/>
</dbReference>
<keyword evidence="4 5" id="KW-0472">Membrane</keyword>
<comment type="subcellular location">
    <subcellularLocation>
        <location evidence="1">Cell membrane</location>
        <topology evidence="1">Multi-pass membrane protein</topology>
    </subcellularLocation>
</comment>
<organism evidence="7 8">
    <name type="scientific">Georgenia daeguensis</name>
    <dbReference type="NCBI Taxonomy" id="908355"/>
    <lineage>
        <taxon>Bacteria</taxon>
        <taxon>Bacillati</taxon>
        <taxon>Actinomycetota</taxon>
        <taxon>Actinomycetes</taxon>
        <taxon>Micrococcales</taxon>
        <taxon>Bogoriellaceae</taxon>
        <taxon>Georgenia</taxon>
    </lineage>
</organism>
<keyword evidence="8" id="KW-1185">Reference proteome</keyword>
<reference evidence="8" key="1">
    <citation type="journal article" date="2019" name="Int. J. Syst. Evol. Microbiol.">
        <title>The Global Catalogue of Microorganisms (GCM) 10K type strain sequencing project: providing services to taxonomists for standard genome sequencing and annotation.</title>
        <authorList>
            <consortium name="The Broad Institute Genomics Platform"/>
            <consortium name="The Broad Institute Genome Sequencing Center for Infectious Disease"/>
            <person name="Wu L."/>
            <person name="Ma J."/>
        </authorList>
    </citation>
    <scope>NUCLEOTIDE SEQUENCE [LARGE SCALE GENOMIC DNA]</scope>
    <source>
        <strain evidence="8">JCM 17459</strain>
    </source>
</reference>
<feature type="transmembrane region" description="Helical" evidence="5">
    <location>
        <begin position="43"/>
        <end position="64"/>
    </location>
</feature>
<feature type="transmembrane region" description="Helical" evidence="5">
    <location>
        <begin position="328"/>
        <end position="350"/>
    </location>
</feature>
<feature type="transmembrane region" description="Helical" evidence="5">
    <location>
        <begin position="71"/>
        <end position="90"/>
    </location>
</feature>
<dbReference type="InterPro" id="IPR011701">
    <property type="entry name" value="MFS"/>
</dbReference>
<feature type="transmembrane region" description="Helical" evidence="5">
    <location>
        <begin position="135"/>
        <end position="156"/>
    </location>
</feature>
<keyword evidence="3 5" id="KW-1133">Transmembrane helix</keyword>
<feature type="transmembrane region" description="Helical" evidence="5">
    <location>
        <begin position="201"/>
        <end position="223"/>
    </location>
</feature>
<comment type="caution">
    <text evidence="7">The sequence shown here is derived from an EMBL/GenBank/DDBJ whole genome shotgun (WGS) entry which is preliminary data.</text>
</comment>
<dbReference type="InterPro" id="IPR036259">
    <property type="entry name" value="MFS_trans_sf"/>
</dbReference>
<evidence type="ECO:0000259" key="6">
    <source>
        <dbReference type="PROSITE" id="PS50850"/>
    </source>
</evidence>
<sequence>MNGSVLRAPGMPLLLAMTVLGFSGYAALLPVAPLWVVRGGADAGGAGLVNGVLMLFTVLTQLVVPTALRRLGWAPVLVAGMLLLGLPGLAHGVTDDLGPTLALSAVRGLGFGVLTVTGSALIAELVPAAQRGRAIGAYGLAIAGPQVLLLAGAPWIAERLDFWVVFALAGLPVVGVVPAVRLARMLRHIPEQPKRAPYVRLLRPMILLLGVTLAGGALITFMAQMSSSAPLTVLALLLMSVTAALTRWRVGSLADRYGAQRFIWPLVLSTAAGMAVIAWAVRDPQATSVPALLAGTALVGVSYGALQNLTLVVTFASVSRPHYGSASAVWNIGFDAGTGLGSVVVGVVAAGTSFPVAMLAAGALSLLTLPLALRRGRLSPQR</sequence>
<gene>
    <name evidence="7" type="ORF">GCM10022262_11810</name>
</gene>
<feature type="transmembrane region" description="Helical" evidence="5">
    <location>
        <begin position="162"/>
        <end position="180"/>
    </location>
</feature>
<feature type="domain" description="Major facilitator superfamily (MFS) profile" evidence="6">
    <location>
        <begin position="196"/>
        <end position="382"/>
    </location>
</feature>
<keyword evidence="2 5" id="KW-0812">Transmembrane</keyword>